<reference evidence="4" key="1">
    <citation type="submission" date="2022-10" db="EMBL/GenBank/DDBJ databases">
        <authorList>
            <person name="Yu W.X."/>
        </authorList>
    </citation>
    <scope>NUCLEOTIDE SEQUENCE</scope>
    <source>
        <strain evidence="4">D04</strain>
    </source>
</reference>
<dbReference type="CDD" id="cd00371">
    <property type="entry name" value="HMA"/>
    <property type="match status" value="1"/>
</dbReference>
<dbReference type="InterPro" id="IPR036163">
    <property type="entry name" value="HMA_dom_sf"/>
</dbReference>
<evidence type="ECO:0000256" key="2">
    <source>
        <dbReference type="SAM" id="SignalP"/>
    </source>
</evidence>
<evidence type="ECO:0000313" key="5">
    <source>
        <dbReference type="Proteomes" id="UP001207408"/>
    </source>
</evidence>
<proteinExistence type="predicted"/>
<feature type="domain" description="HMA" evidence="3">
    <location>
        <begin position="29"/>
        <end position="95"/>
    </location>
</feature>
<accession>A0AAE3SKK4</accession>
<dbReference type="SUPFAM" id="SSF55008">
    <property type="entry name" value="HMA, heavy metal-associated domain"/>
    <property type="match status" value="1"/>
</dbReference>
<keyword evidence="2" id="KW-0732">Signal</keyword>
<dbReference type="PROSITE" id="PS50846">
    <property type="entry name" value="HMA_2"/>
    <property type="match status" value="1"/>
</dbReference>
<evidence type="ECO:0000313" key="4">
    <source>
        <dbReference type="EMBL" id="MCW3806603.1"/>
    </source>
</evidence>
<comment type="caution">
    <text evidence="4">The sequence shown here is derived from an EMBL/GenBank/DDBJ whole genome shotgun (WGS) entry which is preliminary data.</text>
</comment>
<keyword evidence="1" id="KW-0479">Metal-binding</keyword>
<dbReference type="GO" id="GO:0046872">
    <property type="term" value="F:metal ion binding"/>
    <property type="evidence" value="ECO:0007669"/>
    <property type="project" value="UniProtKB-KW"/>
</dbReference>
<dbReference type="EMBL" id="JAPDPI010000026">
    <property type="protein sequence ID" value="MCW3806603.1"/>
    <property type="molecule type" value="Genomic_DNA"/>
</dbReference>
<dbReference type="Pfam" id="PF00403">
    <property type="entry name" value="HMA"/>
    <property type="match status" value="1"/>
</dbReference>
<dbReference type="RefSeq" id="WP_301200190.1">
    <property type="nucleotide sequence ID" value="NZ_JAPDPI010000026.1"/>
</dbReference>
<protein>
    <submittedName>
        <fullName evidence="4">Heavy-metal-associated domain-containing protein</fullName>
    </submittedName>
</protein>
<organism evidence="4 5">
    <name type="scientific">Plebeiibacterium marinum</name>
    <dbReference type="NCBI Taxonomy" id="2992111"/>
    <lineage>
        <taxon>Bacteria</taxon>
        <taxon>Pseudomonadati</taxon>
        <taxon>Bacteroidota</taxon>
        <taxon>Bacteroidia</taxon>
        <taxon>Marinilabiliales</taxon>
        <taxon>Marinilabiliaceae</taxon>
        <taxon>Plebeiibacterium</taxon>
    </lineage>
</organism>
<evidence type="ECO:0000259" key="3">
    <source>
        <dbReference type="PROSITE" id="PS50846"/>
    </source>
</evidence>
<sequence length="102" mass="11566">MKNLKLVIATLILTIGFTTSFAQKKKAEVKEVTYICSIDCHSCKNKIMKNIPYEKGVKSVVVDIPTKEVKVTYKSDKNNIENIEKAIEKLGFTAEVKKEKQE</sequence>
<dbReference type="AlphaFoldDB" id="A0AAE3SKK4"/>
<keyword evidence="5" id="KW-1185">Reference proteome</keyword>
<feature type="signal peptide" evidence="2">
    <location>
        <begin position="1"/>
        <end position="22"/>
    </location>
</feature>
<dbReference type="InterPro" id="IPR006121">
    <property type="entry name" value="HMA_dom"/>
</dbReference>
<name>A0AAE3SKK4_9BACT</name>
<evidence type="ECO:0000256" key="1">
    <source>
        <dbReference type="ARBA" id="ARBA00022723"/>
    </source>
</evidence>
<dbReference type="FunFam" id="3.30.70.100:FF:000001">
    <property type="entry name" value="ATPase copper transporting beta"/>
    <property type="match status" value="1"/>
</dbReference>
<gene>
    <name evidence="4" type="ORF">OM074_13285</name>
</gene>
<dbReference type="Proteomes" id="UP001207408">
    <property type="component" value="Unassembled WGS sequence"/>
</dbReference>
<dbReference type="Gene3D" id="3.30.70.100">
    <property type="match status" value="1"/>
</dbReference>
<feature type="chain" id="PRO_5042268223" evidence="2">
    <location>
        <begin position="23"/>
        <end position="102"/>
    </location>
</feature>